<dbReference type="InterPro" id="IPR020103">
    <property type="entry name" value="PsdUridine_synth_cat_dom_sf"/>
</dbReference>
<feature type="compositionally biased region" description="Basic and acidic residues" evidence="5">
    <location>
        <begin position="116"/>
        <end position="140"/>
    </location>
</feature>
<feature type="region of interest" description="Disordered" evidence="5">
    <location>
        <begin position="1"/>
        <end position="373"/>
    </location>
</feature>
<dbReference type="SUPFAM" id="SSF55120">
    <property type="entry name" value="Pseudouridine synthase"/>
    <property type="match status" value="1"/>
</dbReference>
<evidence type="ECO:0000256" key="5">
    <source>
        <dbReference type="SAM" id="MobiDB-lite"/>
    </source>
</evidence>
<keyword evidence="2 4" id="KW-0413">Isomerase</keyword>
<dbReference type="PANTHER" id="PTHR47683:SF2">
    <property type="entry name" value="RNA-BINDING S4 DOMAIN-CONTAINING PROTEIN"/>
    <property type="match status" value="1"/>
</dbReference>
<proteinExistence type="inferred from homology"/>
<gene>
    <name evidence="7" type="ORF">GCM10023186_38450</name>
</gene>
<dbReference type="CDD" id="cd00165">
    <property type="entry name" value="S4"/>
    <property type="match status" value="1"/>
</dbReference>
<comment type="caution">
    <text evidence="7">The sequence shown here is derived from an EMBL/GenBank/DDBJ whole genome shotgun (WGS) entry which is preliminary data.</text>
</comment>
<dbReference type="PROSITE" id="PS01149">
    <property type="entry name" value="PSI_RSU"/>
    <property type="match status" value="1"/>
</dbReference>
<feature type="compositionally biased region" description="Basic and acidic residues" evidence="5">
    <location>
        <begin position="354"/>
        <end position="370"/>
    </location>
</feature>
<keyword evidence="8" id="KW-1185">Reference proteome</keyword>
<dbReference type="InterPro" id="IPR002942">
    <property type="entry name" value="S4_RNA-bd"/>
</dbReference>
<evidence type="ECO:0000256" key="2">
    <source>
        <dbReference type="ARBA" id="ARBA00023235"/>
    </source>
</evidence>
<feature type="domain" description="RNA-binding S4" evidence="6">
    <location>
        <begin position="377"/>
        <end position="444"/>
    </location>
</feature>
<dbReference type="InterPro" id="IPR018496">
    <property type="entry name" value="PsdUridine_synth_RsuA/RluB_CS"/>
</dbReference>
<evidence type="ECO:0000313" key="8">
    <source>
        <dbReference type="Proteomes" id="UP001500454"/>
    </source>
</evidence>
<dbReference type="SMART" id="SM00363">
    <property type="entry name" value="S4"/>
    <property type="match status" value="1"/>
</dbReference>
<evidence type="ECO:0000256" key="1">
    <source>
        <dbReference type="ARBA" id="ARBA00008348"/>
    </source>
</evidence>
<feature type="compositionally biased region" description="Basic and acidic residues" evidence="5">
    <location>
        <begin position="308"/>
        <end position="340"/>
    </location>
</feature>
<dbReference type="Gene3D" id="3.30.70.580">
    <property type="entry name" value="Pseudouridine synthase I, catalytic domain, N-terminal subdomain"/>
    <property type="match status" value="1"/>
</dbReference>
<dbReference type="Pfam" id="PF01479">
    <property type="entry name" value="S4"/>
    <property type="match status" value="1"/>
</dbReference>
<name>A0ABP8JGF8_9BACT</name>
<feature type="compositionally biased region" description="Basic and acidic residues" evidence="5">
    <location>
        <begin position="155"/>
        <end position="171"/>
    </location>
</feature>
<dbReference type="EC" id="5.4.99.-" evidence="4"/>
<dbReference type="PROSITE" id="PS50889">
    <property type="entry name" value="S4"/>
    <property type="match status" value="1"/>
</dbReference>
<organism evidence="7 8">
    <name type="scientific">Hymenobacter koreensis</name>
    <dbReference type="NCBI Taxonomy" id="1084523"/>
    <lineage>
        <taxon>Bacteria</taxon>
        <taxon>Pseudomonadati</taxon>
        <taxon>Bacteroidota</taxon>
        <taxon>Cytophagia</taxon>
        <taxon>Cytophagales</taxon>
        <taxon>Hymenobacteraceae</taxon>
        <taxon>Hymenobacter</taxon>
    </lineage>
</organism>
<feature type="compositionally biased region" description="Basic and acidic residues" evidence="5">
    <location>
        <begin position="206"/>
        <end position="300"/>
    </location>
</feature>
<dbReference type="InterPro" id="IPR000748">
    <property type="entry name" value="PsdUridine_synth_RsuA/RluB/E/F"/>
</dbReference>
<protein>
    <recommendedName>
        <fullName evidence="4">Pseudouridine synthase</fullName>
        <ecNumber evidence="4">5.4.99.-</ecNumber>
    </recommendedName>
</protein>
<dbReference type="Proteomes" id="UP001500454">
    <property type="component" value="Unassembled WGS sequence"/>
</dbReference>
<dbReference type="Gene3D" id="3.30.70.1560">
    <property type="entry name" value="Alpha-L RNA-binding motif"/>
    <property type="match status" value="1"/>
</dbReference>
<comment type="similarity">
    <text evidence="1 4">Belongs to the pseudouridine synthase RsuA family.</text>
</comment>
<sequence>MPSRHTLLLPGSDAVRLILPTMGKKQHSSRPGSRPGRPDSTPRHSGKASFGGDDRRPAPRRDAGSSDFSSRPAFGRPSDKPSFGKPSFGSRPGGNDDRRFGGGPSARPFGGNSRFGGDDRPQRPFKPKPADKDDADDFMRGRFNKPPRPAAPDDAASRRFERRPEGDDRNRRPAGRSFGEERRSFGPPKGNRFGDDRRSFGSSPSNDDRRPFGGNRDTEDFSDRPKQLKGGDDRPVQPARYEDRRDQRPNRGDAPQRFERNDRRAPGGAFGRRDEGRPSADDRGTSRFERNDRPSRDDRPGSSSRFGGVERTERGARPERPNKPFGGREERGNRNDRFGRSDSVGEAPSYHNLKHYEEDKTRGNKRRRDEPETDGSVRLNRYIANAGICSRREADVLIESGEIRVNGEVVTELGYKVQPSDTVHYGKTNLKREKQVYVLLNKPKDFLTTTDDPEGRKTVMDLVKNASKERIFPVGRLDRNTTGLLLFTNDGEVAQKLSHPSHRNKKIYQVELDKPITEEHLAQIAAGIELEDGKAEVDDVAAVAGNQHFVGIEIHIGRNRIVRRIFEHLGYEVKTLDRVQYAGLTKKDLPRGNWRYLTEKEVIRLKYFM</sequence>
<feature type="compositionally biased region" description="Basic and acidic residues" evidence="5">
    <location>
        <begin position="52"/>
        <end position="64"/>
    </location>
</feature>
<dbReference type="SUPFAM" id="SSF55174">
    <property type="entry name" value="Alpha-L RNA-binding motif"/>
    <property type="match status" value="1"/>
</dbReference>
<dbReference type="InterPro" id="IPR006145">
    <property type="entry name" value="PsdUridine_synth_RsuA/RluA"/>
</dbReference>
<dbReference type="InterPro" id="IPR042092">
    <property type="entry name" value="PsdUridine_s_RsuA/RluB/E/F_cat"/>
</dbReference>
<dbReference type="EMBL" id="BAABHA010000015">
    <property type="protein sequence ID" value="GAA4390358.1"/>
    <property type="molecule type" value="Genomic_DNA"/>
</dbReference>
<dbReference type="Pfam" id="PF00849">
    <property type="entry name" value="PseudoU_synth_2"/>
    <property type="match status" value="1"/>
</dbReference>
<dbReference type="PANTHER" id="PTHR47683">
    <property type="entry name" value="PSEUDOURIDINE SYNTHASE FAMILY PROTEIN-RELATED"/>
    <property type="match status" value="1"/>
</dbReference>
<dbReference type="NCBIfam" id="TIGR00093">
    <property type="entry name" value="pseudouridine synthase"/>
    <property type="match status" value="1"/>
</dbReference>
<keyword evidence="3" id="KW-0694">RNA-binding</keyword>
<evidence type="ECO:0000256" key="3">
    <source>
        <dbReference type="PROSITE-ProRule" id="PRU00182"/>
    </source>
</evidence>
<dbReference type="InterPro" id="IPR020094">
    <property type="entry name" value="TruA/RsuA/RluB/E/F_N"/>
</dbReference>
<reference evidence="8" key="1">
    <citation type="journal article" date="2019" name="Int. J. Syst. Evol. Microbiol.">
        <title>The Global Catalogue of Microorganisms (GCM) 10K type strain sequencing project: providing services to taxonomists for standard genome sequencing and annotation.</title>
        <authorList>
            <consortium name="The Broad Institute Genomics Platform"/>
            <consortium name="The Broad Institute Genome Sequencing Center for Infectious Disease"/>
            <person name="Wu L."/>
            <person name="Ma J."/>
        </authorList>
    </citation>
    <scope>NUCLEOTIDE SEQUENCE [LARGE SCALE GENOMIC DNA]</scope>
    <source>
        <strain evidence="8">JCM 17924</strain>
    </source>
</reference>
<evidence type="ECO:0000313" key="7">
    <source>
        <dbReference type="EMBL" id="GAA4390358.1"/>
    </source>
</evidence>
<dbReference type="CDD" id="cd02870">
    <property type="entry name" value="PseudoU_synth_RsuA_like"/>
    <property type="match status" value="1"/>
</dbReference>
<dbReference type="InterPro" id="IPR036986">
    <property type="entry name" value="S4_RNA-bd_sf"/>
</dbReference>
<dbReference type="Gene3D" id="3.10.290.10">
    <property type="entry name" value="RNA-binding S4 domain"/>
    <property type="match status" value="1"/>
</dbReference>
<dbReference type="InterPro" id="IPR050343">
    <property type="entry name" value="RsuA_PseudoU_synthase"/>
</dbReference>
<accession>A0ABP8JGF8</accession>
<evidence type="ECO:0000256" key="4">
    <source>
        <dbReference type="RuleBase" id="RU003887"/>
    </source>
</evidence>
<evidence type="ECO:0000259" key="6">
    <source>
        <dbReference type="SMART" id="SM00363"/>
    </source>
</evidence>